<dbReference type="SUPFAM" id="SSF103473">
    <property type="entry name" value="MFS general substrate transporter"/>
    <property type="match status" value="1"/>
</dbReference>
<dbReference type="GO" id="GO:0005886">
    <property type="term" value="C:plasma membrane"/>
    <property type="evidence" value="ECO:0007669"/>
    <property type="project" value="UniProtKB-SubCell"/>
</dbReference>
<reference evidence="9 10" key="1">
    <citation type="submission" date="2018-08" db="EMBL/GenBank/DDBJ databases">
        <title>Bacillus jemisoniae sp. nov., Bacillus chryseoplanitiae sp. nov., Bacillus resnikiae sp. nov., and Bacillus frankliniae sp. nov., isolated from Viking spacecraft and associated surfaces.</title>
        <authorList>
            <person name="Seuylemezian A."/>
            <person name="Vaishampayan P."/>
        </authorList>
    </citation>
    <scope>NUCLEOTIDE SEQUENCE [LARGE SCALE GENOMIC DNA]</scope>
    <source>
        <strain evidence="9 10">MA001</strain>
    </source>
</reference>
<sequence length="417" mass="44179">MSTTSKVKAKVATPPEQSELSQGKGGLFHQPIAVWAIFFASITAFMGMGLVNPVLPTIAEKLHATPSEVTLLYTSYNAVMAFAMLITGTLSSRLGHKWTLLLGIIIIAIVSGLGGGIANNIWTLVGLRAGWGLGNALFVATALAAIVSLSNSGTAKAIILYEMAVGLGISVGPLLGGTLGSLSWKAPFLGVATLMVLAFIILSKLMPASNTKTVTKTKTSLLDPFRAMKHRSLLTLGIVAALYNIGFFTIMAYAPFIMGLNPKGLGYVFLGWGILLAITSVFMAPKLQQRFGTIKSMIMMLLLFAFTLLVMGIWTTHSVVVIAAVIIAGALLGNNNTLITTAVMDAAPVERSTASAAYSFLRFIGAAISPFMAAKLAELYNSHIPFLVGAGFVVLSVLFILFNYKHIKHINQAKSAH</sequence>
<evidence type="ECO:0000256" key="5">
    <source>
        <dbReference type="ARBA" id="ARBA00023136"/>
    </source>
</evidence>
<name>A0A398B1J7_9BACI</name>
<feature type="transmembrane region" description="Helical" evidence="7">
    <location>
        <begin position="233"/>
        <end position="258"/>
    </location>
</feature>
<keyword evidence="4 7" id="KW-1133">Transmembrane helix</keyword>
<evidence type="ECO:0000256" key="4">
    <source>
        <dbReference type="ARBA" id="ARBA00022989"/>
    </source>
</evidence>
<dbReference type="Pfam" id="PF07690">
    <property type="entry name" value="MFS_1"/>
    <property type="match status" value="1"/>
</dbReference>
<dbReference type="InterPro" id="IPR011701">
    <property type="entry name" value="MFS"/>
</dbReference>
<evidence type="ECO:0000256" key="1">
    <source>
        <dbReference type="ARBA" id="ARBA00004651"/>
    </source>
</evidence>
<feature type="domain" description="Major facilitator superfamily (MFS) profile" evidence="8">
    <location>
        <begin position="33"/>
        <end position="408"/>
    </location>
</feature>
<organism evidence="9 10">
    <name type="scientific">Peribacillus asahii</name>
    <dbReference type="NCBI Taxonomy" id="228899"/>
    <lineage>
        <taxon>Bacteria</taxon>
        <taxon>Bacillati</taxon>
        <taxon>Bacillota</taxon>
        <taxon>Bacilli</taxon>
        <taxon>Bacillales</taxon>
        <taxon>Bacillaceae</taxon>
        <taxon>Peribacillus</taxon>
    </lineage>
</organism>
<feature type="transmembrane region" description="Helical" evidence="7">
    <location>
        <begin position="98"/>
        <end position="118"/>
    </location>
</feature>
<comment type="subcellular location">
    <subcellularLocation>
        <location evidence="1">Cell membrane</location>
        <topology evidence="1">Multi-pass membrane protein</topology>
    </subcellularLocation>
</comment>
<dbReference type="RefSeq" id="WP_119118087.1">
    <property type="nucleotide sequence ID" value="NZ_QWVS01000032.1"/>
</dbReference>
<feature type="transmembrane region" description="Helical" evidence="7">
    <location>
        <begin position="71"/>
        <end position="91"/>
    </location>
</feature>
<dbReference type="InterPro" id="IPR053200">
    <property type="entry name" value="YfmO-like"/>
</dbReference>
<feature type="transmembrane region" description="Helical" evidence="7">
    <location>
        <begin position="296"/>
        <end position="314"/>
    </location>
</feature>
<dbReference type="PANTHER" id="PTHR43683:SF1">
    <property type="entry name" value="MULTIDRUG EFFLUX PROTEIN YFMO"/>
    <property type="match status" value="1"/>
</dbReference>
<proteinExistence type="predicted"/>
<dbReference type="PROSITE" id="PS50850">
    <property type="entry name" value="MFS"/>
    <property type="match status" value="1"/>
</dbReference>
<feature type="region of interest" description="Disordered" evidence="6">
    <location>
        <begin position="1"/>
        <end position="24"/>
    </location>
</feature>
<evidence type="ECO:0000313" key="9">
    <source>
        <dbReference type="EMBL" id="RID83705.1"/>
    </source>
</evidence>
<evidence type="ECO:0000256" key="3">
    <source>
        <dbReference type="ARBA" id="ARBA00022692"/>
    </source>
</evidence>
<dbReference type="AlphaFoldDB" id="A0A398B1J7"/>
<dbReference type="PRINTS" id="PR01035">
    <property type="entry name" value="TCRTETA"/>
</dbReference>
<dbReference type="Proteomes" id="UP000266016">
    <property type="component" value="Unassembled WGS sequence"/>
</dbReference>
<dbReference type="InterPro" id="IPR036259">
    <property type="entry name" value="MFS_trans_sf"/>
</dbReference>
<keyword evidence="3 7" id="KW-0812">Transmembrane</keyword>
<accession>A0A398B1J7</accession>
<dbReference type="InterPro" id="IPR020846">
    <property type="entry name" value="MFS_dom"/>
</dbReference>
<evidence type="ECO:0000256" key="7">
    <source>
        <dbReference type="SAM" id="Phobius"/>
    </source>
</evidence>
<evidence type="ECO:0000313" key="10">
    <source>
        <dbReference type="Proteomes" id="UP000266016"/>
    </source>
</evidence>
<feature type="transmembrane region" description="Helical" evidence="7">
    <location>
        <begin position="320"/>
        <end position="344"/>
    </location>
</feature>
<feature type="transmembrane region" description="Helical" evidence="7">
    <location>
        <begin position="130"/>
        <end position="150"/>
    </location>
</feature>
<dbReference type="PANTHER" id="PTHR43683">
    <property type="entry name" value="MULTIDRUG EFFLUX PROTEIN YFMO"/>
    <property type="match status" value="1"/>
</dbReference>
<feature type="transmembrane region" description="Helical" evidence="7">
    <location>
        <begin position="383"/>
        <end position="404"/>
    </location>
</feature>
<dbReference type="EMBL" id="QWVS01000032">
    <property type="protein sequence ID" value="RID83705.1"/>
    <property type="molecule type" value="Genomic_DNA"/>
</dbReference>
<feature type="transmembrane region" description="Helical" evidence="7">
    <location>
        <begin position="157"/>
        <end position="176"/>
    </location>
</feature>
<evidence type="ECO:0000256" key="2">
    <source>
        <dbReference type="ARBA" id="ARBA00022448"/>
    </source>
</evidence>
<keyword evidence="2" id="KW-0813">Transport</keyword>
<dbReference type="Gene3D" id="1.20.1250.20">
    <property type="entry name" value="MFS general substrate transporter like domains"/>
    <property type="match status" value="1"/>
</dbReference>
<dbReference type="GO" id="GO:0022857">
    <property type="term" value="F:transmembrane transporter activity"/>
    <property type="evidence" value="ECO:0007669"/>
    <property type="project" value="InterPro"/>
</dbReference>
<feature type="transmembrane region" description="Helical" evidence="7">
    <location>
        <begin position="264"/>
        <end position="284"/>
    </location>
</feature>
<gene>
    <name evidence="9" type="ORF">D1953_15520</name>
</gene>
<keyword evidence="5 7" id="KW-0472">Membrane</keyword>
<evidence type="ECO:0000256" key="6">
    <source>
        <dbReference type="SAM" id="MobiDB-lite"/>
    </source>
</evidence>
<keyword evidence="10" id="KW-1185">Reference proteome</keyword>
<protein>
    <submittedName>
        <fullName evidence="9">MFS transporter</fullName>
    </submittedName>
</protein>
<dbReference type="InterPro" id="IPR001958">
    <property type="entry name" value="Tet-R_TetA/multi-R_MdtG-like"/>
</dbReference>
<comment type="caution">
    <text evidence="9">The sequence shown here is derived from an EMBL/GenBank/DDBJ whole genome shotgun (WGS) entry which is preliminary data.</text>
</comment>
<feature type="transmembrane region" description="Helical" evidence="7">
    <location>
        <begin position="356"/>
        <end position="377"/>
    </location>
</feature>
<feature type="transmembrane region" description="Helical" evidence="7">
    <location>
        <begin position="182"/>
        <end position="202"/>
    </location>
</feature>
<evidence type="ECO:0000259" key="8">
    <source>
        <dbReference type="PROSITE" id="PS50850"/>
    </source>
</evidence>
<feature type="transmembrane region" description="Helical" evidence="7">
    <location>
        <begin position="32"/>
        <end position="51"/>
    </location>
</feature>
<dbReference type="CDD" id="cd17474">
    <property type="entry name" value="MFS_YfmO_like"/>
    <property type="match status" value="1"/>
</dbReference>